<dbReference type="SUPFAM" id="SSF48225">
    <property type="entry name" value="Seven-hairpin glycosidases"/>
    <property type="match status" value="1"/>
</dbReference>
<evidence type="ECO:0000313" key="15">
    <source>
        <dbReference type="Proteomes" id="UP000095009"/>
    </source>
</evidence>
<evidence type="ECO:0000256" key="10">
    <source>
        <dbReference type="PIRSR" id="PIRSR601382-1"/>
    </source>
</evidence>
<keyword evidence="5 13" id="KW-0378">Hydrolase</keyword>
<reference evidence="14 15" key="1">
    <citation type="journal article" date="2016" name="Proc. Natl. Acad. Sci. U.S.A.">
        <title>Comparative genomics of biotechnologically important yeasts.</title>
        <authorList>
            <person name="Riley R."/>
            <person name="Haridas S."/>
            <person name="Wolfe K.H."/>
            <person name="Lopes M.R."/>
            <person name="Hittinger C.T."/>
            <person name="Goeker M."/>
            <person name="Salamov A.A."/>
            <person name="Wisecaver J.H."/>
            <person name="Long T.M."/>
            <person name="Calvey C.H."/>
            <person name="Aerts A.L."/>
            <person name="Barry K.W."/>
            <person name="Choi C."/>
            <person name="Clum A."/>
            <person name="Coughlan A.Y."/>
            <person name="Deshpande S."/>
            <person name="Douglass A.P."/>
            <person name="Hanson S.J."/>
            <person name="Klenk H.-P."/>
            <person name="LaButti K.M."/>
            <person name="Lapidus A."/>
            <person name="Lindquist E.A."/>
            <person name="Lipzen A.M."/>
            <person name="Meier-Kolthoff J.P."/>
            <person name="Ohm R.A."/>
            <person name="Otillar R.P."/>
            <person name="Pangilinan J.L."/>
            <person name="Peng Y."/>
            <person name="Rokas A."/>
            <person name="Rosa C.A."/>
            <person name="Scheuner C."/>
            <person name="Sibirny A.A."/>
            <person name="Slot J.C."/>
            <person name="Stielow J.B."/>
            <person name="Sun H."/>
            <person name="Kurtzman C.P."/>
            <person name="Blackwell M."/>
            <person name="Grigoriev I.V."/>
            <person name="Jeffries T.W."/>
        </authorList>
    </citation>
    <scope>NUCLEOTIDE SEQUENCE [LARGE SCALE GENOMIC DNA]</scope>
    <source>
        <strain evidence="14 15">DSM 6958</strain>
    </source>
</reference>
<dbReference type="GO" id="GO:0016020">
    <property type="term" value="C:membrane"/>
    <property type="evidence" value="ECO:0007669"/>
    <property type="project" value="InterPro"/>
</dbReference>
<name>A0A1E3PD32_9ASCO</name>
<gene>
    <name evidence="14" type="ORF">NADFUDRAFT_9476</name>
</gene>
<evidence type="ECO:0000256" key="5">
    <source>
        <dbReference type="ARBA" id="ARBA00022801"/>
    </source>
</evidence>
<keyword evidence="15" id="KW-1185">Reference proteome</keyword>
<keyword evidence="4 11" id="KW-0479">Metal-binding</keyword>
<dbReference type="AlphaFoldDB" id="A0A1E3PD32"/>
<evidence type="ECO:0000256" key="2">
    <source>
        <dbReference type="ARBA" id="ARBA00004922"/>
    </source>
</evidence>
<feature type="non-terminal residue" evidence="14">
    <location>
        <position position="1"/>
    </location>
</feature>
<dbReference type="GO" id="GO:0005783">
    <property type="term" value="C:endoplasmic reticulum"/>
    <property type="evidence" value="ECO:0007669"/>
    <property type="project" value="EnsemblFungi"/>
</dbReference>
<evidence type="ECO:0000256" key="8">
    <source>
        <dbReference type="ARBA" id="ARBA00047669"/>
    </source>
</evidence>
<dbReference type="InterPro" id="IPR012341">
    <property type="entry name" value="6hp_glycosidase-like_sf"/>
</dbReference>
<dbReference type="InterPro" id="IPR050749">
    <property type="entry name" value="Glycosyl_Hydrolase_47"/>
</dbReference>
<evidence type="ECO:0000256" key="7">
    <source>
        <dbReference type="ARBA" id="ARBA00023157"/>
    </source>
</evidence>
<feature type="active site" description="Proton donor" evidence="10">
    <location>
        <position position="350"/>
    </location>
</feature>
<sequence>WTERQNVVKSVFNQSWQAYKRDAWGFDIYHPVSHTGENMGPEPLGWIIVDALDTLAVMNLTEEVSLATKWIEQELDYNMDYEVNLFETTIRMLGGLLGGYYLTGQPSLLTKAVDLADRLVDGNVFDTPSGLPMATVNLRTGQGRKSHTDFGSSSTAEVATLQLEFRYLSKLTGNDKYKLAVDHIMTVLESQNRLNPEREGLVPIFIDVDKGQYRGQNIRLGSRGDSYYEYLLKQYLQTNCTESFYKTMYDESVRGIQNHLLGHTAISHNLYLGERPHGIKGELSNKMDHLVCFMGGLLALGATEGRSLAEARTDSNFWTLSKEVEIEIAEKLTQTCVKMYENTGSGLAPEIAFFNDDNDTGKPLCGVSALRQFDLQRFGYDCLKDDLYIKPADAHNLQRPETVESLFVLWRITGKDIYREWGWEIFTRFREWTEVKGDETFDINGFTSLQDVNSVPPKQRDNMESFWLAETLKYFYLLFEEDETAKDAVDLKKIVFNTEAHILP</sequence>
<feature type="disulfide bond" evidence="12">
    <location>
        <begin position="292"/>
        <end position="336"/>
    </location>
</feature>
<evidence type="ECO:0000256" key="12">
    <source>
        <dbReference type="PIRSR" id="PIRSR601382-3"/>
    </source>
</evidence>
<dbReference type="EC" id="3.2.1.-" evidence="13"/>
<dbReference type="InterPro" id="IPR036026">
    <property type="entry name" value="Seven-hairpin_glycosidases"/>
</dbReference>
<protein>
    <recommendedName>
        <fullName evidence="13">alpha-1,2-Mannosidase</fullName>
        <ecNumber evidence="13">3.2.1.-</ecNumber>
    </recommendedName>
</protein>
<comment type="pathway">
    <text evidence="2">Protein modification; protein glycosylation.</text>
</comment>
<dbReference type="EMBL" id="KV454415">
    <property type="protein sequence ID" value="ODQ63349.1"/>
    <property type="molecule type" value="Genomic_DNA"/>
</dbReference>
<dbReference type="Pfam" id="PF01532">
    <property type="entry name" value="Glyco_hydro_47"/>
    <property type="match status" value="1"/>
</dbReference>
<comment type="catalytic activity">
    <reaction evidence="8">
        <text>N(4)-(alpha-D-Man-(1-&gt;2)-alpha-D-Man-(1-&gt;2)-alpha-D-Man-(1-&gt;3)-[alpha-D-Man-(1-&gt;3)-[alpha-D-Man-(1-&gt;2)-alpha-D-Man-(1-&gt;6)]-alpha-D-Man-(1-&gt;6)]-beta-D-Man-(1-&gt;4)-beta-D-GlcNAc-(1-&gt;4)-beta-D-GlcNAc)-L-asparaginyl-[protein] (N-glucan mannose isomer 8A1,2,3B1,3) + 3 H2O = N(4)-(alpha-D-Man-(1-&gt;3)-[alpha-D-Man-(1-&gt;3)-[alpha-D-Man-(1-&gt;6)]-alpha-D-Man-(1-&gt;6)]-beta-D-Man-(1-&gt;4)-beta-D-GlcNAc-(1-&gt;4)-beta-D-GlcNAc)-L-asparaginyl-[protein] (N-glucan mannose isomer 5A1,2) + 3 beta-D-mannose</text>
        <dbReference type="Rhea" id="RHEA:56028"/>
        <dbReference type="Rhea" id="RHEA-COMP:14358"/>
        <dbReference type="Rhea" id="RHEA-COMP:14367"/>
        <dbReference type="ChEBI" id="CHEBI:15377"/>
        <dbReference type="ChEBI" id="CHEBI:28563"/>
        <dbReference type="ChEBI" id="CHEBI:59087"/>
        <dbReference type="ChEBI" id="CHEBI:60628"/>
        <dbReference type="EC" id="3.2.1.113"/>
    </reaction>
</comment>
<dbReference type="OrthoDB" id="8118055at2759"/>
<dbReference type="InterPro" id="IPR001382">
    <property type="entry name" value="Glyco_hydro_47"/>
</dbReference>
<evidence type="ECO:0000256" key="6">
    <source>
        <dbReference type="ARBA" id="ARBA00022837"/>
    </source>
</evidence>
<dbReference type="PANTHER" id="PTHR11742:SF55">
    <property type="entry name" value="ENDOPLASMIC RETICULUM MANNOSYL-OLIGOSACCHARIDE 1,2-ALPHA-MANNOSIDASE"/>
    <property type="match status" value="1"/>
</dbReference>
<accession>A0A1E3PD32</accession>
<evidence type="ECO:0000256" key="13">
    <source>
        <dbReference type="RuleBase" id="RU361193"/>
    </source>
</evidence>
<evidence type="ECO:0000256" key="4">
    <source>
        <dbReference type="ARBA" id="ARBA00022723"/>
    </source>
</evidence>
<evidence type="ECO:0000256" key="11">
    <source>
        <dbReference type="PIRSR" id="PIRSR601382-2"/>
    </source>
</evidence>
<feature type="active site" evidence="10">
    <location>
        <position position="401"/>
    </location>
</feature>
<comment type="catalytic activity">
    <reaction evidence="9">
        <text>N(4)-(alpha-D-Man-(1-&gt;2)-alpha-D-Man-(1-&gt;2)-alpha-D-Man-(1-&gt;3)-[alpha-D-Man-(1-&gt;2)-alpha-D-Man-(1-&gt;3)-[alpha-D-Man-(1-&gt;2)-alpha-D-Man-(1-&gt;6)]-alpha-D-Man-(1-&gt;6)]-beta-D-Man-(1-&gt;4)-beta-D-GlcNAc-(1-&gt;4)-beta-D-GlcNAc)-L-asparaginyl-[protein] (N-glucan mannose isomer 9A1,2,3B1,2,3) + 4 H2O = N(4)-(alpha-D-Man-(1-&gt;3)-[alpha-D-Man-(1-&gt;3)-[alpha-D-Man-(1-&gt;6)]-alpha-D-Man-(1-&gt;6)]-beta-D-Man-(1-&gt;4)-beta-D-GlcNAc-(1-&gt;4)-beta-D-GlcNAc)-L-asparaginyl-[protein] (N-glucan mannose isomer 5A1,2) + 4 beta-D-mannose</text>
        <dbReference type="Rhea" id="RHEA:56008"/>
        <dbReference type="Rhea" id="RHEA-COMP:14356"/>
        <dbReference type="Rhea" id="RHEA-COMP:14367"/>
        <dbReference type="ChEBI" id="CHEBI:15377"/>
        <dbReference type="ChEBI" id="CHEBI:28563"/>
        <dbReference type="ChEBI" id="CHEBI:59087"/>
        <dbReference type="ChEBI" id="CHEBI:139493"/>
        <dbReference type="EC" id="3.2.1.113"/>
    </reaction>
</comment>
<organism evidence="14 15">
    <name type="scientific">Nadsonia fulvescens var. elongata DSM 6958</name>
    <dbReference type="NCBI Taxonomy" id="857566"/>
    <lineage>
        <taxon>Eukaryota</taxon>
        <taxon>Fungi</taxon>
        <taxon>Dikarya</taxon>
        <taxon>Ascomycota</taxon>
        <taxon>Saccharomycotina</taxon>
        <taxon>Dipodascomycetes</taxon>
        <taxon>Dipodascales</taxon>
        <taxon>Dipodascales incertae sedis</taxon>
        <taxon>Nadsonia</taxon>
    </lineage>
</organism>
<feature type="active site" evidence="10">
    <location>
        <position position="225"/>
    </location>
</feature>
<dbReference type="STRING" id="857566.A0A1E3PD32"/>
<dbReference type="GO" id="GO:0005509">
    <property type="term" value="F:calcium ion binding"/>
    <property type="evidence" value="ECO:0007669"/>
    <property type="project" value="EnsemblFungi"/>
</dbReference>
<feature type="non-terminal residue" evidence="14">
    <location>
        <position position="504"/>
    </location>
</feature>
<feature type="binding site" evidence="11">
    <location>
        <position position="498"/>
    </location>
    <ligand>
        <name>Ca(2+)</name>
        <dbReference type="ChEBI" id="CHEBI:29108"/>
    </ligand>
</feature>
<evidence type="ECO:0000256" key="1">
    <source>
        <dbReference type="ARBA" id="ARBA00001913"/>
    </source>
</evidence>
<dbReference type="PANTHER" id="PTHR11742">
    <property type="entry name" value="MANNOSYL-OLIGOSACCHARIDE ALPHA-1,2-MANNOSIDASE-RELATED"/>
    <property type="match status" value="1"/>
</dbReference>
<evidence type="ECO:0000256" key="3">
    <source>
        <dbReference type="ARBA" id="ARBA00007658"/>
    </source>
</evidence>
<dbReference type="GO" id="GO:0005975">
    <property type="term" value="P:carbohydrate metabolic process"/>
    <property type="evidence" value="ECO:0007669"/>
    <property type="project" value="InterPro"/>
</dbReference>
<keyword evidence="13" id="KW-0326">Glycosidase</keyword>
<dbReference type="GO" id="GO:0004571">
    <property type="term" value="F:mannosyl-oligosaccharide 1,2-alpha-mannosidase activity"/>
    <property type="evidence" value="ECO:0007669"/>
    <property type="project" value="UniProtKB-EC"/>
</dbReference>
<comment type="cofactor">
    <cofactor evidence="1 11">
        <name>Ca(2+)</name>
        <dbReference type="ChEBI" id="CHEBI:29108"/>
    </cofactor>
</comment>
<dbReference type="GO" id="GO:0036503">
    <property type="term" value="P:ERAD pathway"/>
    <property type="evidence" value="ECO:0007669"/>
    <property type="project" value="EnsemblFungi"/>
</dbReference>
<dbReference type="PRINTS" id="PR00747">
    <property type="entry name" value="GLYHDRLASE47"/>
</dbReference>
<evidence type="ECO:0000313" key="14">
    <source>
        <dbReference type="EMBL" id="ODQ63349.1"/>
    </source>
</evidence>
<feature type="active site" description="Proton donor" evidence="10">
    <location>
        <position position="87"/>
    </location>
</feature>
<keyword evidence="7 12" id="KW-1015">Disulfide bond</keyword>
<keyword evidence="6 11" id="KW-0106">Calcium</keyword>
<dbReference type="Gene3D" id="1.50.10.10">
    <property type="match status" value="1"/>
</dbReference>
<evidence type="ECO:0000256" key="9">
    <source>
        <dbReference type="ARBA" id="ARBA00048605"/>
    </source>
</evidence>
<comment type="similarity">
    <text evidence="3 13">Belongs to the glycosyl hydrolase 47 family.</text>
</comment>
<dbReference type="Proteomes" id="UP000095009">
    <property type="component" value="Unassembled WGS sequence"/>
</dbReference>
<proteinExistence type="inferred from homology"/>